<comment type="caution">
    <text evidence="2">The sequence shown here is derived from an EMBL/GenBank/DDBJ whole genome shotgun (WGS) entry which is preliminary data.</text>
</comment>
<dbReference type="EMBL" id="MJFZ01000268">
    <property type="protein sequence ID" value="RAW32679.1"/>
    <property type="molecule type" value="Genomic_DNA"/>
</dbReference>
<feature type="compositionally biased region" description="Polar residues" evidence="1">
    <location>
        <begin position="49"/>
        <end position="61"/>
    </location>
</feature>
<name>A0A329S7P7_9STRA</name>
<feature type="region of interest" description="Disordered" evidence="1">
    <location>
        <begin position="49"/>
        <end position="92"/>
    </location>
</feature>
<organism evidence="2 3">
    <name type="scientific">Phytophthora cactorum</name>
    <dbReference type="NCBI Taxonomy" id="29920"/>
    <lineage>
        <taxon>Eukaryota</taxon>
        <taxon>Sar</taxon>
        <taxon>Stramenopiles</taxon>
        <taxon>Oomycota</taxon>
        <taxon>Peronosporomycetes</taxon>
        <taxon>Peronosporales</taxon>
        <taxon>Peronosporaceae</taxon>
        <taxon>Phytophthora</taxon>
    </lineage>
</organism>
<dbReference type="Proteomes" id="UP000251314">
    <property type="component" value="Unassembled WGS sequence"/>
</dbReference>
<evidence type="ECO:0000313" key="2">
    <source>
        <dbReference type="EMBL" id="RAW32679.1"/>
    </source>
</evidence>
<keyword evidence="3" id="KW-1185">Reference proteome</keyword>
<protein>
    <submittedName>
        <fullName evidence="2">Uncharacterized protein</fullName>
    </submittedName>
</protein>
<evidence type="ECO:0000313" key="3">
    <source>
        <dbReference type="Proteomes" id="UP000251314"/>
    </source>
</evidence>
<dbReference type="OrthoDB" id="128093at2759"/>
<accession>A0A329S7P7</accession>
<sequence length="147" mass="16319">MPISSDQCKNKLKWLKRKWAEYNADTRATGNAEVEVLDPPGLAQMQEFWSGSAGMNGQTLADSEANGPNFPSDEDADSGSNPQKRTAGKANVARQWETVLRSACSRLLMAFKPWRLQWRRQQPLPAVQPISQCSISRLTLQCDDAAP</sequence>
<reference evidence="2 3" key="1">
    <citation type="submission" date="2018-01" db="EMBL/GenBank/DDBJ databases">
        <title>Draft genome of the strawberry crown rot pathogen Phytophthora cactorum.</title>
        <authorList>
            <person name="Armitage A.D."/>
            <person name="Lysoe E."/>
            <person name="Nellist C.F."/>
            <person name="Harrison R.J."/>
            <person name="Brurberg M.B."/>
        </authorList>
    </citation>
    <scope>NUCLEOTIDE SEQUENCE [LARGE SCALE GENOMIC DNA]</scope>
    <source>
        <strain evidence="2 3">10300</strain>
    </source>
</reference>
<gene>
    <name evidence="2" type="ORF">PC110_g10995</name>
</gene>
<dbReference type="VEuPathDB" id="FungiDB:PC110_g10995"/>
<dbReference type="AlphaFoldDB" id="A0A329S7P7"/>
<evidence type="ECO:0000256" key="1">
    <source>
        <dbReference type="SAM" id="MobiDB-lite"/>
    </source>
</evidence>
<proteinExistence type="predicted"/>